<dbReference type="SUPFAM" id="SSF53597">
    <property type="entry name" value="Dihydrofolate reductase-like"/>
    <property type="match status" value="1"/>
</dbReference>
<dbReference type="Pfam" id="PF01872">
    <property type="entry name" value="RibD_C"/>
    <property type="match status" value="1"/>
</dbReference>
<organism evidence="2 3">
    <name type="scientific">Jiangella asiatica</name>
    <dbReference type="NCBI Taxonomy" id="2530372"/>
    <lineage>
        <taxon>Bacteria</taxon>
        <taxon>Bacillati</taxon>
        <taxon>Actinomycetota</taxon>
        <taxon>Actinomycetes</taxon>
        <taxon>Jiangellales</taxon>
        <taxon>Jiangellaceae</taxon>
        <taxon>Jiangella</taxon>
    </lineage>
</organism>
<feature type="domain" description="Bacterial bifunctional deaminase-reductase C-terminal" evidence="1">
    <location>
        <begin position="2"/>
        <end position="170"/>
    </location>
</feature>
<dbReference type="InParanoid" id="A0A4R5DIP0"/>
<keyword evidence="3" id="KW-1185">Reference proteome</keyword>
<dbReference type="PANTHER" id="PTHR38011:SF11">
    <property type="entry name" value="2,5-DIAMINO-6-RIBOSYLAMINO-4(3H)-PYRIMIDINONE 5'-PHOSPHATE REDUCTASE"/>
    <property type="match status" value="1"/>
</dbReference>
<dbReference type="RefSeq" id="WP_131893361.1">
    <property type="nucleotide sequence ID" value="NZ_SMKZ01000009.1"/>
</dbReference>
<proteinExistence type="predicted"/>
<accession>A0A4R5DIP0</accession>
<evidence type="ECO:0000259" key="1">
    <source>
        <dbReference type="Pfam" id="PF01872"/>
    </source>
</evidence>
<sequence>MRKIISGLFVSLDGVAEAPDTWHFEWFDDEMGAAVGALMADNHAMLLGRRQYEEFAAYWPTSDDDFAEIMNGQKKYVVTNTLTEATWNNTEIISGDVMARIKALKEEGGKNLGITGSLSLVRSLLTAGLLDELHLMVHPVVVGRGARWFDGLADVKLELLRSEAFSKGVVNQVYGPVA</sequence>
<dbReference type="PANTHER" id="PTHR38011">
    <property type="entry name" value="DIHYDROFOLATE REDUCTASE FAMILY PROTEIN (AFU_ORTHOLOGUE AFUA_8G06820)"/>
    <property type="match status" value="1"/>
</dbReference>
<name>A0A4R5DIP0_9ACTN</name>
<evidence type="ECO:0000313" key="2">
    <source>
        <dbReference type="EMBL" id="TDE11794.1"/>
    </source>
</evidence>
<dbReference type="InterPro" id="IPR050765">
    <property type="entry name" value="Riboflavin_Biosynth_HTPR"/>
</dbReference>
<reference evidence="2 3" key="1">
    <citation type="submission" date="2019-03" db="EMBL/GenBank/DDBJ databases">
        <title>Draft genome sequences of novel Actinobacteria.</title>
        <authorList>
            <person name="Sahin N."/>
            <person name="Ay H."/>
            <person name="Saygin H."/>
        </authorList>
    </citation>
    <scope>NUCLEOTIDE SEQUENCE [LARGE SCALE GENOMIC DNA]</scope>
    <source>
        <strain evidence="2 3">5K138</strain>
    </source>
</reference>
<evidence type="ECO:0000313" key="3">
    <source>
        <dbReference type="Proteomes" id="UP000294739"/>
    </source>
</evidence>
<dbReference type="InterPro" id="IPR024072">
    <property type="entry name" value="DHFR-like_dom_sf"/>
</dbReference>
<dbReference type="GO" id="GO:0008703">
    <property type="term" value="F:5-amino-6-(5-phosphoribosylamino)uracil reductase activity"/>
    <property type="evidence" value="ECO:0007669"/>
    <property type="project" value="InterPro"/>
</dbReference>
<comment type="caution">
    <text evidence="2">The sequence shown here is derived from an EMBL/GenBank/DDBJ whole genome shotgun (WGS) entry which is preliminary data.</text>
</comment>
<protein>
    <submittedName>
        <fullName evidence="2">Dihydrofolate reductase</fullName>
    </submittedName>
</protein>
<gene>
    <name evidence="2" type="ORF">E1269_08500</name>
</gene>
<dbReference type="Gene3D" id="3.40.430.10">
    <property type="entry name" value="Dihydrofolate Reductase, subunit A"/>
    <property type="match status" value="1"/>
</dbReference>
<dbReference type="AlphaFoldDB" id="A0A4R5DIP0"/>
<dbReference type="Proteomes" id="UP000294739">
    <property type="component" value="Unassembled WGS sequence"/>
</dbReference>
<dbReference type="InterPro" id="IPR002734">
    <property type="entry name" value="RibDG_C"/>
</dbReference>
<dbReference type="GO" id="GO:0009231">
    <property type="term" value="P:riboflavin biosynthetic process"/>
    <property type="evidence" value="ECO:0007669"/>
    <property type="project" value="InterPro"/>
</dbReference>
<dbReference type="OrthoDB" id="3471694at2"/>
<dbReference type="EMBL" id="SMKZ01000009">
    <property type="protein sequence ID" value="TDE11794.1"/>
    <property type="molecule type" value="Genomic_DNA"/>
</dbReference>